<protein>
    <submittedName>
        <fullName evidence="3">Uncharacterized protein</fullName>
    </submittedName>
</protein>
<dbReference type="GeneID" id="81424482"/>
<dbReference type="Proteomes" id="UP001149163">
    <property type="component" value="Unassembled WGS sequence"/>
</dbReference>
<feature type="region of interest" description="Disordered" evidence="1">
    <location>
        <begin position="105"/>
        <end position="127"/>
    </location>
</feature>
<keyword evidence="2" id="KW-0732">Signal</keyword>
<comment type="caution">
    <text evidence="3">The sequence shown here is derived from an EMBL/GenBank/DDBJ whole genome shotgun (WGS) entry which is preliminary data.</text>
</comment>
<dbReference type="OrthoDB" id="4521144at2759"/>
<dbReference type="EMBL" id="JAPQKN010000002">
    <property type="protein sequence ID" value="KAJ5167587.1"/>
    <property type="molecule type" value="Genomic_DNA"/>
</dbReference>
<evidence type="ECO:0000313" key="4">
    <source>
        <dbReference type="Proteomes" id="UP001149163"/>
    </source>
</evidence>
<reference evidence="3" key="1">
    <citation type="submission" date="2022-11" db="EMBL/GenBank/DDBJ databases">
        <authorList>
            <person name="Petersen C."/>
        </authorList>
    </citation>
    <scope>NUCLEOTIDE SEQUENCE</scope>
    <source>
        <strain evidence="3">IBT 26290</strain>
    </source>
</reference>
<evidence type="ECO:0000256" key="1">
    <source>
        <dbReference type="SAM" id="MobiDB-lite"/>
    </source>
</evidence>
<accession>A0A9W9I844</accession>
<sequence>MKCIILTVVPLLGGFLFPVTSAIPVGGEFLLERDQNTQEDWIAPSIVSFDFTNAEHNGDDKRSFLDSRDSSTTLSGLAGCLQQDVPGWPKKQPSKEQFNIRLKQSGLGVSSKRSDPTSAQAPSKDGNTLSGVYQTANVVLSNFLTGDDMKKLAPGICDKIVTLAAGIVNKDAGAISSALTLQGGHKKGLSIVHKGRMLQVVGTVANLGGINTKSTLVDLCVDAIRYQAETCTAELKYGSFEHQIDHVAKASTSTWRDASGAAQAIFDFGFAMPGTLN</sequence>
<reference evidence="3" key="2">
    <citation type="journal article" date="2023" name="IMA Fungus">
        <title>Comparative genomic study of the Penicillium genus elucidates a diverse pangenome and 15 lateral gene transfer events.</title>
        <authorList>
            <person name="Petersen C."/>
            <person name="Sorensen T."/>
            <person name="Nielsen M.R."/>
            <person name="Sondergaard T.E."/>
            <person name="Sorensen J.L."/>
            <person name="Fitzpatrick D.A."/>
            <person name="Frisvad J.C."/>
            <person name="Nielsen K.L."/>
        </authorList>
    </citation>
    <scope>NUCLEOTIDE SEQUENCE</scope>
    <source>
        <strain evidence="3">IBT 26290</strain>
    </source>
</reference>
<dbReference type="RefSeq" id="XP_056544048.1">
    <property type="nucleotide sequence ID" value="XM_056685306.1"/>
</dbReference>
<feature type="compositionally biased region" description="Polar residues" evidence="1">
    <location>
        <begin position="116"/>
        <end position="127"/>
    </location>
</feature>
<proteinExistence type="predicted"/>
<feature type="chain" id="PRO_5040809175" evidence="2">
    <location>
        <begin position="23"/>
        <end position="277"/>
    </location>
</feature>
<evidence type="ECO:0000313" key="3">
    <source>
        <dbReference type="EMBL" id="KAJ5167587.1"/>
    </source>
</evidence>
<organism evidence="3 4">
    <name type="scientific">Penicillium canariense</name>
    <dbReference type="NCBI Taxonomy" id="189055"/>
    <lineage>
        <taxon>Eukaryota</taxon>
        <taxon>Fungi</taxon>
        <taxon>Dikarya</taxon>
        <taxon>Ascomycota</taxon>
        <taxon>Pezizomycotina</taxon>
        <taxon>Eurotiomycetes</taxon>
        <taxon>Eurotiomycetidae</taxon>
        <taxon>Eurotiales</taxon>
        <taxon>Aspergillaceae</taxon>
        <taxon>Penicillium</taxon>
    </lineage>
</organism>
<feature type="signal peptide" evidence="2">
    <location>
        <begin position="1"/>
        <end position="22"/>
    </location>
</feature>
<gene>
    <name evidence="3" type="ORF">N7482_003181</name>
</gene>
<dbReference type="AlphaFoldDB" id="A0A9W9I844"/>
<name>A0A9W9I844_9EURO</name>
<keyword evidence="4" id="KW-1185">Reference proteome</keyword>
<evidence type="ECO:0000256" key="2">
    <source>
        <dbReference type="SAM" id="SignalP"/>
    </source>
</evidence>